<dbReference type="EMBL" id="VRMG01000009">
    <property type="protein sequence ID" value="TXN29196.1"/>
    <property type="molecule type" value="Genomic_DNA"/>
</dbReference>
<name>A0A5C8UNZ5_9MICO</name>
<sequence>MSPNRFQLEGTSLDELNARVLQEHGPHAQVVAVRAVTTGGIQGFFAQRRFQIEVDVPDGTARDVHAFDLPTRAGLAALLDDADSVEAHIRSADTLPDVSTSSENFDTLMADLTLNTAPPPPDLPIATARAPRLQAPLSAPGDLVIVVGLGSDALTIAREMSLASGASELRVAGECSSDGVKRLSDRRGVLAARAQGVRDQFGIIVALGLQRVGLDEAGADALEFLQGDQVWVAVDAGRKPADTGRWVAAVAAISHVDAVAVIGRGATSSPNTVNELGLQVGWVESGSVG</sequence>
<organism evidence="1 2">
    <name type="scientific">Lacisediminihabitans profunda</name>
    <dbReference type="NCBI Taxonomy" id="2594790"/>
    <lineage>
        <taxon>Bacteria</taxon>
        <taxon>Bacillati</taxon>
        <taxon>Actinomycetota</taxon>
        <taxon>Actinomycetes</taxon>
        <taxon>Micrococcales</taxon>
        <taxon>Microbacteriaceae</taxon>
        <taxon>Lacisediminihabitans</taxon>
    </lineage>
</organism>
<proteinExistence type="predicted"/>
<comment type="caution">
    <text evidence="1">The sequence shown here is derived from an EMBL/GenBank/DDBJ whole genome shotgun (WGS) entry which is preliminary data.</text>
</comment>
<accession>A0A5C8UNZ5</accession>
<keyword evidence="2" id="KW-1185">Reference proteome</keyword>
<dbReference type="Proteomes" id="UP000321379">
    <property type="component" value="Unassembled WGS sequence"/>
</dbReference>
<gene>
    <name evidence="1" type="ORF">FVP33_13505</name>
</gene>
<evidence type="ECO:0000313" key="1">
    <source>
        <dbReference type="EMBL" id="TXN29196.1"/>
    </source>
</evidence>
<dbReference type="AlphaFoldDB" id="A0A5C8UNZ5"/>
<dbReference type="RefSeq" id="WP_147784216.1">
    <property type="nucleotide sequence ID" value="NZ_VRMG01000009.1"/>
</dbReference>
<protein>
    <submittedName>
        <fullName evidence="1">Uncharacterized protein</fullName>
    </submittedName>
</protein>
<evidence type="ECO:0000313" key="2">
    <source>
        <dbReference type="Proteomes" id="UP000321379"/>
    </source>
</evidence>
<reference evidence="1 2" key="1">
    <citation type="submission" date="2019-08" db="EMBL/GenBank/DDBJ databases">
        <title>Bacterial whole genome sequence for Glaciihabitans sp. CHu50b-6-2.</title>
        <authorList>
            <person name="Jin L."/>
        </authorList>
    </citation>
    <scope>NUCLEOTIDE SEQUENCE [LARGE SCALE GENOMIC DNA]</scope>
    <source>
        <strain evidence="1 2">CHu50b-6-2</strain>
    </source>
</reference>